<sequence>MTSYKLVIKCGNYAVLVDLHLMAQDSSEHNVWLSDQKREEICMLLKDTVDSRVKQYLRAHKRHGQGKQTESAKANPLFMQGNDFHISAYFVKRWVNLRCIGRQQDSDLRVFPERFVICVTKLESSPPPWVSESVAPKEDLPTGTSTYFGESAEDEKCKTSLTQQKKQDILKKIVKRTTIKKSNEMKAQPSKDTIDVYLGLLCSDSE</sequence>
<proteinExistence type="predicted"/>
<dbReference type="PANTHER" id="PTHR28557">
    <property type="entry name" value="PROTEIN SLX4IP"/>
    <property type="match status" value="1"/>
</dbReference>
<dbReference type="InterPro" id="IPR031479">
    <property type="entry name" value="SLX4IP"/>
</dbReference>
<keyword evidence="1" id="KW-1185">Reference proteome</keyword>
<name>A0ABM5GP11_9SAUR</name>
<dbReference type="Pfam" id="PF15744">
    <property type="entry name" value="UPF0492"/>
    <property type="match status" value="1"/>
</dbReference>
<evidence type="ECO:0000313" key="1">
    <source>
        <dbReference type="Proteomes" id="UP001652642"/>
    </source>
</evidence>
<dbReference type="RefSeq" id="XP_072859365.1">
    <property type="nucleotide sequence ID" value="XM_073003264.1"/>
</dbReference>
<reference evidence="2" key="2">
    <citation type="submission" date="2025-08" db="UniProtKB">
        <authorList>
            <consortium name="RefSeq"/>
        </authorList>
    </citation>
    <scope>IDENTIFICATION</scope>
</reference>
<dbReference type="Proteomes" id="UP001652642">
    <property type="component" value="Chromosome 1"/>
</dbReference>
<dbReference type="PANTHER" id="PTHR28557:SF1">
    <property type="entry name" value="PROTEIN SLX4IP"/>
    <property type="match status" value="1"/>
</dbReference>
<accession>A0ABM5GP11</accession>
<gene>
    <name evidence="2" type="primary">SLX4IP</name>
</gene>
<reference evidence="1" key="1">
    <citation type="submission" date="2025-05" db="UniProtKB">
        <authorList>
            <consortium name="RefSeq"/>
        </authorList>
    </citation>
    <scope>NUCLEOTIDE SEQUENCE [LARGE SCALE GENOMIC DNA]</scope>
</reference>
<protein>
    <submittedName>
        <fullName evidence="2">Protein SLX4IP isoform X1</fullName>
    </submittedName>
</protein>
<organism evidence="1 2">
    <name type="scientific">Pogona vitticeps</name>
    <name type="common">central bearded dragon</name>
    <dbReference type="NCBI Taxonomy" id="103695"/>
    <lineage>
        <taxon>Eukaryota</taxon>
        <taxon>Metazoa</taxon>
        <taxon>Chordata</taxon>
        <taxon>Craniata</taxon>
        <taxon>Vertebrata</taxon>
        <taxon>Euteleostomi</taxon>
        <taxon>Lepidosauria</taxon>
        <taxon>Squamata</taxon>
        <taxon>Bifurcata</taxon>
        <taxon>Unidentata</taxon>
        <taxon>Episquamata</taxon>
        <taxon>Toxicofera</taxon>
        <taxon>Iguania</taxon>
        <taxon>Acrodonta</taxon>
        <taxon>Agamidae</taxon>
        <taxon>Amphibolurinae</taxon>
        <taxon>Pogona</taxon>
    </lineage>
</organism>
<dbReference type="GeneID" id="110086116"/>
<evidence type="ECO:0000313" key="2">
    <source>
        <dbReference type="RefSeq" id="XP_072859365.1"/>
    </source>
</evidence>